<evidence type="ECO:0000313" key="1">
    <source>
        <dbReference type="EMBL" id="NDV30509.1"/>
    </source>
</evidence>
<dbReference type="GO" id="GO:0008270">
    <property type="term" value="F:zinc ion binding"/>
    <property type="evidence" value="ECO:0007669"/>
    <property type="project" value="TreeGrafter"/>
</dbReference>
<evidence type="ECO:0008006" key="2">
    <source>
        <dbReference type="Google" id="ProtNLM"/>
    </source>
</evidence>
<dbReference type="PANTHER" id="PTHR13803:SF36">
    <property type="entry name" value="TYPE A VON WILLEBRAND FACTOR DOMAIN-CONTAINING PROTEIN"/>
    <property type="match status" value="1"/>
</dbReference>
<dbReference type="EMBL" id="GIBP01001540">
    <property type="protein sequence ID" value="NDV30509.1"/>
    <property type="molecule type" value="Transcribed_RNA"/>
</dbReference>
<organism evidence="1">
    <name type="scientific">Arcella intermedia</name>
    <dbReference type="NCBI Taxonomy" id="1963864"/>
    <lineage>
        <taxon>Eukaryota</taxon>
        <taxon>Amoebozoa</taxon>
        <taxon>Tubulinea</taxon>
        <taxon>Elardia</taxon>
        <taxon>Arcellinida</taxon>
        <taxon>Sphaerothecina</taxon>
        <taxon>Arcellidae</taxon>
        <taxon>Arcella</taxon>
    </lineage>
</organism>
<dbReference type="SUPFAM" id="SSF53300">
    <property type="entry name" value="vWA-like"/>
    <property type="match status" value="1"/>
</dbReference>
<dbReference type="AlphaFoldDB" id="A0A6B2L0P9"/>
<sequence>MNKYSSLKPTSDKDTFLWICEFCDTENKVILEEGEVPTTQCSQYIVSGSTNTKNKPRLAIFCIDISGSMCVSTEVQGKVNLHPRAKVHDLYNEFSSFTEGMAQWLPGQSQNVTYISRMQCVQSAVHRELENLAKNFPDYYPVLITFNQEVTTYAGTSNNDIRTISEELLFDSDTIYANAEGWNIFNGKVSSKVDPSVYEGMIDTVYNLMEGGGTALGPAIMYALGLASGAYGSKILVCTDGLANIGIGNLDGTGAELEGSSAIYSKMAEIAKKNGVSVSVISIRGEDCSMENLGKLSDATNGDVDILDPIELGTRSVNVLSIPVIATNVSITLNARKELKFVNGESQYIEEYGNVTAESDATFSFQPFNPIEDKNKILFQAQITFTLPDGSKHLRIYTKEQPITENRDISEQNLHSNIVGIHSLHESATLAQLGDYQQARINLISVQRLLQRGMKSKNDQKEYINFIKQAERLDGFMREAQHLDTVLKQTNQTRKQTRDDAAARNIVKMKKLTKSVFTDK</sequence>
<dbReference type="InterPro" id="IPR050550">
    <property type="entry name" value="SEC23_SEC24_subfamily"/>
</dbReference>
<dbReference type="Gene3D" id="3.40.50.410">
    <property type="entry name" value="von Willebrand factor, type A domain"/>
    <property type="match status" value="1"/>
</dbReference>
<accession>A0A6B2L0P9</accession>
<proteinExistence type="predicted"/>
<dbReference type="InterPro" id="IPR036465">
    <property type="entry name" value="vWFA_dom_sf"/>
</dbReference>
<dbReference type="GO" id="GO:0000149">
    <property type="term" value="F:SNARE binding"/>
    <property type="evidence" value="ECO:0007669"/>
    <property type="project" value="TreeGrafter"/>
</dbReference>
<dbReference type="GO" id="GO:0070971">
    <property type="term" value="C:endoplasmic reticulum exit site"/>
    <property type="evidence" value="ECO:0007669"/>
    <property type="project" value="TreeGrafter"/>
</dbReference>
<protein>
    <recommendedName>
        <fullName evidence="2">VWFA domain-containing protein</fullName>
    </recommendedName>
</protein>
<dbReference type="GO" id="GO:0090110">
    <property type="term" value="P:COPII-coated vesicle cargo loading"/>
    <property type="evidence" value="ECO:0007669"/>
    <property type="project" value="TreeGrafter"/>
</dbReference>
<dbReference type="PANTHER" id="PTHR13803">
    <property type="entry name" value="SEC24-RELATED PROTEIN"/>
    <property type="match status" value="1"/>
</dbReference>
<reference evidence="1" key="1">
    <citation type="journal article" date="2020" name="J. Eukaryot. Microbiol.">
        <title>De novo Sequencing, Assembly and Annotation of the Transcriptome for the Free-Living Testate Amoeba Arcella intermedia.</title>
        <authorList>
            <person name="Ribeiro G.M."/>
            <person name="Porfirio-Sousa A.L."/>
            <person name="Maurer-Alcala X.X."/>
            <person name="Katz L.A."/>
            <person name="Lahr D.J.G."/>
        </authorList>
    </citation>
    <scope>NUCLEOTIDE SEQUENCE</scope>
</reference>
<dbReference type="GO" id="GO:0030127">
    <property type="term" value="C:COPII vesicle coat"/>
    <property type="evidence" value="ECO:0007669"/>
    <property type="project" value="TreeGrafter"/>
</dbReference>
<name>A0A6B2L0P9_9EUKA</name>